<dbReference type="Gene3D" id="3.30.2350.10">
    <property type="entry name" value="Pseudouridine synthase"/>
    <property type="match status" value="1"/>
</dbReference>
<keyword evidence="2" id="KW-0560">Oxidoreductase</keyword>
<keyword evidence="5" id="KW-0413">Isomerase</keyword>
<proteinExistence type="inferred from homology"/>
<accession>A0A517R271</accession>
<evidence type="ECO:0000256" key="2">
    <source>
        <dbReference type="HAMAP-Rule" id="MF_00469"/>
    </source>
</evidence>
<dbReference type="GO" id="GO:0003723">
    <property type="term" value="F:RNA binding"/>
    <property type="evidence" value="ECO:0007669"/>
    <property type="project" value="InterPro"/>
</dbReference>
<evidence type="ECO:0000256" key="3">
    <source>
        <dbReference type="PIRSR" id="PIRSR606225-1"/>
    </source>
</evidence>
<dbReference type="InterPro" id="IPR006225">
    <property type="entry name" value="PsdUridine_synth_RluC/D"/>
</dbReference>
<dbReference type="GO" id="GO:0016705">
    <property type="term" value="F:oxidoreductase activity, acting on paired donors, with incorporation or reduction of molecular oxygen"/>
    <property type="evidence" value="ECO:0007669"/>
    <property type="project" value="UniProtKB-UniRule"/>
</dbReference>
<comment type="function">
    <text evidence="2">Catalyzes oxygen-dependent 5-hydroxyuridine (ho5U) modification at position 34 in tRNAs.</text>
</comment>
<dbReference type="Gene3D" id="3.30.70.100">
    <property type="match status" value="1"/>
</dbReference>
<name>A0A517R271_9PLAN</name>
<dbReference type="PANTHER" id="PTHR43268:SF3">
    <property type="entry name" value="RHODANESE-LIKE DOMAIN-CONTAINING PROTEIN 7-RELATED"/>
    <property type="match status" value="1"/>
</dbReference>
<dbReference type="SUPFAM" id="SSF55120">
    <property type="entry name" value="Pseudouridine synthase"/>
    <property type="match status" value="1"/>
</dbReference>
<dbReference type="EC" id="1.14.-.-" evidence="2"/>
<comment type="similarity">
    <text evidence="1">Belongs to the pseudouridine synthase RluA family.</text>
</comment>
<organism evidence="5 6">
    <name type="scientific">Stratiformator vulcanicus</name>
    <dbReference type="NCBI Taxonomy" id="2527980"/>
    <lineage>
        <taxon>Bacteria</taxon>
        <taxon>Pseudomonadati</taxon>
        <taxon>Planctomycetota</taxon>
        <taxon>Planctomycetia</taxon>
        <taxon>Planctomycetales</taxon>
        <taxon>Planctomycetaceae</taxon>
        <taxon>Stratiformator</taxon>
    </lineage>
</organism>
<dbReference type="Pfam" id="PF00849">
    <property type="entry name" value="PseudoU_synth_2"/>
    <property type="match status" value="1"/>
</dbReference>
<dbReference type="GO" id="GO:0009982">
    <property type="term" value="F:pseudouridine synthase activity"/>
    <property type="evidence" value="ECO:0007669"/>
    <property type="project" value="InterPro"/>
</dbReference>
<dbReference type="Pfam" id="PF00581">
    <property type="entry name" value="Rhodanese"/>
    <property type="match status" value="1"/>
</dbReference>
<reference evidence="5 6" key="1">
    <citation type="submission" date="2019-02" db="EMBL/GenBank/DDBJ databases">
        <title>Deep-cultivation of Planctomycetes and their phenomic and genomic characterization uncovers novel biology.</title>
        <authorList>
            <person name="Wiegand S."/>
            <person name="Jogler M."/>
            <person name="Boedeker C."/>
            <person name="Pinto D."/>
            <person name="Vollmers J."/>
            <person name="Rivas-Marin E."/>
            <person name="Kohn T."/>
            <person name="Peeters S.H."/>
            <person name="Heuer A."/>
            <person name="Rast P."/>
            <person name="Oberbeckmann S."/>
            <person name="Bunk B."/>
            <person name="Jeske O."/>
            <person name="Meyerdierks A."/>
            <person name="Storesund J.E."/>
            <person name="Kallscheuer N."/>
            <person name="Luecker S."/>
            <person name="Lage O.M."/>
            <person name="Pohl T."/>
            <person name="Merkel B.J."/>
            <person name="Hornburger P."/>
            <person name="Mueller R.-W."/>
            <person name="Bruemmer F."/>
            <person name="Labrenz M."/>
            <person name="Spormann A.M."/>
            <person name="Op den Camp H."/>
            <person name="Overmann J."/>
            <person name="Amann R."/>
            <person name="Jetten M.S.M."/>
            <person name="Mascher T."/>
            <person name="Medema M.H."/>
            <person name="Devos D.P."/>
            <person name="Kaster A.-K."/>
            <person name="Ovreas L."/>
            <person name="Rohde M."/>
            <person name="Galperin M.Y."/>
            <person name="Jogler C."/>
        </authorList>
    </citation>
    <scope>NUCLEOTIDE SEQUENCE [LARGE SCALE GENOMIC DNA]</scope>
    <source>
        <strain evidence="5 6">Pan189</strain>
    </source>
</reference>
<evidence type="ECO:0000313" key="6">
    <source>
        <dbReference type="Proteomes" id="UP000317318"/>
    </source>
</evidence>
<dbReference type="InterPro" id="IPR006224">
    <property type="entry name" value="PsdUridine_synth_RluA-like_CS"/>
</dbReference>
<dbReference type="NCBIfam" id="TIGR00005">
    <property type="entry name" value="rluA_subfam"/>
    <property type="match status" value="1"/>
</dbReference>
<feature type="domain" description="Rhodanese" evidence="4">
    <location>
        <begin position="136"/>
        <end position="230"/>
    </location>
</feature>
<dbReference type="PROSITE" id="PS50206">
    <property type="entry name" value="RHODANESE_3"/>
    <property type="match status" value="1"/>
</dbReference>
<evidence type="ECO:0000256" key="1">
    <source>
        <dbReference type="ARBA" id="ARBA00010876"/>
    </source>
</evidence>
<dbReference type="HAMAP" id="MF_00469">
    <property type="entry name" value="TrhO"/>
    <property type="match status" value="1"/>
</dbReference>
<dbReference type="Proteomes" id="UP000317318">
    <property type="component" value="Chromosome"/>
</dbReference>
<keyword evidence="2" id="KW-0819">tRNA processing</keyword>
<dbReference type="GO" id="GO:0006400">
    <property type="term" value="P:tRNA modification"/>
    <property type="evidence" value="ECO:0007669"/>
    <property type="project" value="UniProtKB-UniRule"/>
</dbReference>
<dbReference type="PROSITE" id="PS01129">
    <property type="entry name" value="PSI_RLU"/>
    <property type="match status" value="1"/>
</dbReference>
<sequence>MMSSSESTQPPEGLPIANIAAYKFVSITGLAERRSMLRERCKDLGLKGTILLSPEGINLFLAGRRSPVSEFVNEIQIDAEIGELDVKWSYSESQPFSRTLVKVKQEIIAFGVDGIAPGRSTSPKLPAKELKQWLDEGRPITLLDTRNDYEVRLGTFEGAVPIGVDHFRDFPAAVEELPEEMKDQPVVMFCTGGIRCEKAGPMMEQAGFRSIFQLEGGILKYFEECGDAHYDGDCFVFDQRVAVDPDLRETDTKQCFSCQAPLTLEEQQSELYEPPVSCPHCHESSQEKMQRLLRYREEQMKVIASPLPGSKPYELRRPMQIAAKHAGRALRDVLIEMFPGVSTKEWDDRFRLGRIVFGNETVLPDRIVTAGERYENVKPEAVEPNVNADIRFLYEDDAIVVVDKPAPLPMHPCGRFQRNSLTYLLNELYAPQVVRIVHRLDANTTGVVVLARTRDVARKLQPQFARGEVEKTYIAHVHGHPPSDEFTCDAPIGSGSVEAGAREIDESGLASLTRFQVRDRFSDGTALVEAMPETGRTNQIRLHLWHLGHPIIGDPTYQQDGVRENRQTLSVDEPPMRLHAVELRLRHPTTGTPIRFESALSKSMGSNTSL</sequence>
<keyword evidence="6" id="KW-1185">Reference proteome</keyword>
<dbReference type="InterPro" id="IPR020103">
    <property type="entry name" value="PsdUridine_synth_cat_dom_sf"/>
</dbReference>
<dbReference type="EMBL" id="CP036268">
    <property type="protein sequence ID" value="QDT37985.1"/>
    <property type="molecule type" value="Genomic_DNA"/>
</dbReference>
<protein>
    <recommendedName>
        <fullName evidence="2">tRNA uridine(34) hydroxylase</fullName>
        <ecNumber evidence="2">1.14.-.-</ecNumber>
    </recommendedName>
    <alternativeName>
        <fullName evidence="2">tRNA hydroxylation protein O</fullName>
    </alternativeName>
</protein>
<dbReference type="Gene3D" id="3.40.250.10">
    <property type="entry name" value="Rhodanese-like domain"/>
    <property type="match status" value="1"/>
</dbReference>
<dbReference type="GO" id="GO:0140098">
    <property type="term" value="F:catalytic activity, acting on RNA"/>
    <property type="evidence" value="ECO:0007669"/>
    <property type="project" value="UniProtKB-ARBA"/>
</dbReference>
<dbReference type="GO" id="GO:0001522">
    <property type="term" value="P:pseudouridine synthesis"/>
    <property type="evidence" value="ECO:0007669"/>
    <property type="project" value="InterPro"/>
</dbReference>
<dbReference type="SUPFAM" id="SSF52821">
    <property type="entry name" value="Rhodanese/Cell cycle control phosphatase"/>
    <property type="match status" value="1"/>
</dbReference>
<feature type="active site" evidence="3">
    <location>
        <position position="441"/>
    </location>
</feature>
<dbReference type="InterPro" id="IPR020936">
    <property type="entry name" value="TrhO"/>
</dbReference>
<dbReference type="InterPro" id="IPR006145">
    <property type="entry name" value="PsdUridine_synth_RsuA/RluA"/>
</dbReference>
<dbReference type="NCBIfam" id="NF003703">
    <property type="entry name" value="PRK05320.1"/>
    <property type="match status" value="1"/>
</dbReference>
<dbReference type="PANTHER" id="PTHR43268">
    <property type="entry name" value="THIOSULFATE SULFURTRANSFERASE/RHODANESE-LIKE DOMAIN-CONTAINING PROTEIN 2"/>
    <property type="match status" value="1"/>
</dbReference>
<dbReference type="CDD" id="cd01518">
    <property type="entry name" value="RHOD_YceA"/>
    <property type="match status" value="1"/>
</dbReference>
<dbReference type="AlphaFoldDB" id="A0A517R271"/>
<dbReference type="InterPro" id="IPR001763">
    <property type="entry name" value="Rhodanese-like_dom"/>
</dbReference>
<dbReference type="SMART" id="SM00450">
    <property type="entry name" value="RHOD"/>
    <property type="match status" value="1"/>
</dbReference>
<dbReference type="InterPro" id="IPR040503">
    <property type="entry name" value="TRHO_N"/>
</dbReference>
<gene>
    <name evidence="5" type="primary">rluC</name>
    <name evidence="2" type="synonym">trhO</name>
    <name evidence="5" type="ORF">Pan189_23690</name>
</gene>
<comment type="similarity">
    <text evidence="2">Belongs to the TrhO family.</text>
</comment>
<dbReference type="RefSeq" id="WP_145364053.1">
    <property type="nucleotide sequence ID" value="NZ_CP036268.1"/>
</dbReference>
<dbReference type="OrthoDB" id="9784108at2"/>
<comment type="catalytic activity">
    <reaction evidence="2">
        <text>uridine(34) in tRNA + AH2 + O2 = 5-hydroxyuridine(34) in tRNA + A + H2O</text>
        <dbReference type="Rhea" id="RHEA:64224"/>
        <dbReference type="Rhea" id="RHEA-COMP:11727"/>
        <dbReference type="Rhea" id="RHEA-COMP:13381"/>
        <dbReference type="ChEBI" id="CHEBI:13193"/>
        <dbReference type="ChEBI" id="CHEBI:15377"/>
        <dbReference type="ChEBI" id="CHEBI:15379"/>
        <dbReference type="ChEBI" id="CHEBI:17499"/>
        <dbReference type="ChEBI" id="CHEBI:65315"/>
        <dbReference type="ChEBI" id="CHEBI:136877"/>
    </reaction>
</comment>
<dbReference type="Pfam" id="PF17773">
    <property type="entry name" value="UPF0176_N"/>
    <property type="match status" value="1"/>
</dbReference>
<evidence type="ECO:0000313" key="5">
    <source>
        <dbReference type="EMBL" id="QDT37985.1"/>
    </source>
</evidence>
<dbReference type="KEGG" id="svp:Pan189_23690"/>
<evidence type="ECO:0000259" key="4">
    <source>
        <dbReference type="PROSITE" id="PS50206"/>
    </source>
</evidence>
<dbReference type="InterPro" id="IPR036873">
    <property type="entry name" value="Rhodanese-like_dom_sf"/>
</dbReference>